<comment type="subcellular location">
    <subcellularLocation>
        <location evidence="3">Secreted</location>
        <location evidence="3">Extracellular space</location>
    </subcellularLocation>
</comment>
<dbReference type="InterPro" id="IPR036852">
    <property type="entry name" value="Peptidase_S8/S53_dom_sf"/>
</dbReference>
<evidence type="ECO:0000256" key="15">
    <source>
        <dbReference type="PROSITE-ProRule" id="PRU01032"/>
    </source>
</evidence>
<keyword evidence="13" id="KW-0865">Zymogen</keyword>
<dbReference type="EC" id="3.4.14.10" evidence="4"/>
<keyword evidence="19" id="KW-1185">Reference proteome</keyword>
<dbReference type="eggNOG" id="ENOG502QR6D">
    <property type="taxonomic scope" value="Eukaryota"/>
</dbReference>
<dbReference type="STRING" id="655827.E9DSE5"/>
<dbReference type="EMBL" id="GL698471">
    <property type="protein sequence ID" value="EFY93305.1"/>
    <property type="molecule type" value="Genomic_DNA"/>
</dbReference>
<dbReference type="GO" id="GO:0004252">
    <property type="term" value="F:serine-type endopeptidase activity"/>
    <property type="evidence" value="ECO:0007669"/>
    <property type="project" value="UniProtKB-UniRule"/>
</dbReference>
<dbReference type="Gene3D" id="3.40.50.200">
    <property type="entry name" value="Peptidase S8/S53 domain"/>
    <property type="match status" value="1"/>
</dbReference>
<keyword evidence="7 15" id="KW-0479">Metal-binding</keyword>
<reference evidence="18 19" key="1">
    <citation type="journal article" date="2011" name="PLoS Genet.">
        <title>Genome sequencing and comparative transcriptomics of the model entomopathogenic fungi Metarhizium anisopliae and M. acridum.</title>
        <authorList>
            <person name="Gao Q."/>
            <person name="Jin K."/>
            <person name="Ying S.H."/>
            <person name="Zhang Y."/>
            <person name="Xiao G."/>
            <person name="Shang Y."/>
            <person name="Duan Z."/>
            <person name="Hu X."/>
            <person name="Xie X.Q."/>
            <person name="Zhou G."/>
            <person name="Peng G."/>
            <person name="Luo Z."/>
            <person name="Huang W."/>
            <person name="Wang B."/>
            <person name="Fang W."/>
            <person name="Wang S."/>
            <person name="Zhong Y."/>
            <person name="Ma L.J."/>
            <person name="St Leger R.J."/>
            <person name="Zhao G.P."/>
            <person name="Pei Y."/>
            <person name="Feng M.G."/>
            <person name="Xia Y."/>
            <person name="Wang C."/>
        </authorList>
    </citation>
    <scope>NUCLEOTIDE SEQUENCE [LARGE SCALE GENOMIC DNA]</scope>
    <source>
        <strain evidence="18 19">CQMa 102</strain>
    </source>
</reference>
<evidence type="ECO:0000313" key="19">
    <source>
        <dbReference type="Proteomes" id="UP000002499"/>
    </source>
</evidence>
<dbReference type="GO" id="GO:0008240">
    <property type="term" value="F:tripeptidyl-peptidase activity"/>
    <property type="evidence" value="ECO:0007669"/>
    <property type="project" value="UniProtKB-EC"/>
</dbReference>
<evidence type="ECO:0000256" key="9">
    <source>
        <dbReference type="ARBA" id="ARBA00022801"/>
    </source>
</evidence>
<evidence type="ECO:0000256" key="5">
    <source>
        <dbReference type="ARBA" id="ARBA00022525"/>
    </source>
</evidence>
<evidence type="ECO:0000256" key="13">
    <source>
        <dbReference type="ARBA" id="ARBA00023145"/>
    </source>
</evidence>
<evidence type="ECO:0000256" key="6">
    <source>
        <dbReference type="ARBA" id="ARBA00022670"/>
    </source>
</evidence>
<dbReference type="CDD" id="cd04056">
    <property type="entry name" value="Peptidases_S53"/>
    <property type="match status" value="1"/>
</dbReference>
<feature type="binding site" evidence="15">
    <location>
        <position position="519"/>
    </location>
    <ligand>
        <name>Ca(2+)</name>
        <dbReference type="ChEBI" id="CHEBI:29108"/>
    </ligand>
</feature>
<evidence type="ECO:0000256" key="7">
    <source>
        <dbReference type="ARBA" id="ARBA00022723"/>
    </source>
</evidence>
<feature type="binding site" evidence="15">
    <location>
        <position position="518"/>
    </location>
    <ligand>
        <name>Ca(2+)</name>
        <dbReference type="ChEBI" id="CHEBI:29108"/>
    </ligand>
</feature>
<keyword evidence="6 15" id="KW-0645">Protease</keyword>
<evidence type="ECO:0000256" key="3">
    <source>
        <dbReference type="ARBA" id="ARBA00004239"/>
    </source>
</evidence>
<dbReference type="HOGENOM" id="CLU_013783_3_0_1"/>
<comment type="cofactor">
    <cofactor evidence="15">
        <name>Ca(2+)</name>
        <dbReference type="ChEBI" id="CHEBI:29108"/>
    </cofactor>
    <text evidence="15">Binds 1 Ca(2+) ion per subunit.</text>
</comment>
<dbReference type="SMART" id="SM00944">
    <property type="entry name" value="Pro-kuma_activ"/>
    <property type="match status" value="1"/>
</dbReference>
<feature type="signal peptide" evidence="16">
    <location>
        <begin position="1"/>
        <end position="19"/>
    </location>
</feature>
<evidence type="ECO:0000256" key="4">
    <source>
        <dbReference type="ARBA" id="ARBA00012462"/>
    </source>
</evidence>
<dbReference type="Pfam" id="PF09286">
    <property type="entry name" value="Pro-kuma_activ"/>
    <property type="match status" value="1"/>
</dbReference>
<dbReference type="InterPro" id="IPR030400">
    <property type="entry name" value="Sedolisin_dom"/>
</dbReference>
<evidence type="ECO:0000259" key="17">
    <source>
        <dbReference type="PROSITE" id="PS51695"/>
    </source>
</evidence>
<evidence type="ECO:0000256" key="14">
    <source>
        <dbReference type="ARBA" id="ARBA00023180"/>
    </source>
</evidence>
<dbReference type="PANTHER" id="PTHR14218:SF10">
    <property type="entry name" value="PEPTIDASE S53 DOMAIN-CONTAINING PROTEIN"/>
    <property type="match status" value="1"/>
</dbReference>
<keyword evidence="5" id="KW-0964">Secreted</keyword>
<organism evidence="19">
    <name type="scientific">Metarhizium acridum (strain CQMa 102)</name>
    <dbReference type="NCBI Taxonomy" id="655827"/>
    <lineage>
        <taxon>Eukaryota</taxon>
        <taxon>Fungi</taxon>
        <taxon>Dikarya</taxon>
        <taxon>Ascomycota</taxon>
        <taxon>Pezizomycotina</taxon>
        <taxon>Sordariomycetes</taxon>
        <taxon>Hypocreomycetidae</taxon>
        <taxon>Hypocreales</taxon>
        <taxon>Clavicipitaceae</taxon>
        <taxon>Metarhizium</taxon>
    </lineage>
</organism>
<dbReference type="GO" id="GO:0006508">
    <property type="term" value="P:proteolysis"/>
    <property type="evidence" value="ECO:0007669"/>
    <property type="project" value="UniProtKB-KW"/>
</dbReference>
<dbReference type="GO" id="GO:0005576">
    <property type="term" value="C:extracellular region"/>
    <property type="evidence" value="ECO:0007669"/>
    <property type="project" value="UniProtKB-SubCell"/>
</dbReference>
<evidence type="ECO:0000256" key="16">
    <source>
        <dbReference type="SAM" id="SignalP"/>
    </source>
</evidence>
<dbReference type="OMA" id="MVQPTTF"/>
<dbReference type="OrthoDB" id="409122at2759"/>
<dbReference type="InParanoid" id="E9DSE5"/>
<evidence type="ECO:0000256" key="12">
    <source>
        <dbReference type="ARBA" id="ARBA00023026"/>
    </source>
</evidence>
<keyword evidence="10 15" id="KW-0720">Serine protease</keyword>
<feature type="binding site" evidence="15">
    <location>
        <position position="540"/>
    </location>
    <ligand>
        <name>Ca(2+)</name>
        <dbReference type="ChEBI" id="CHEBI:29108"/>
    </ligand>
</feature>
<keyword evidence="11 15" id="KW-0106">Calcium</keyword>
<name>E9DSE5_METAQ</name>
<dbReference type="PROSITE" id="PS51695">
    <property type="entry name" value="SEDOLISIN"/>
    <property type="match status" value="1"/>
</dbReference>
<evidence type="ECO:0000256" key="2">
    <source>
        <dbReference type="ARBA" id="ARBA00002451"/>
    </source>
</evidence>
<evidence type="ECO:0000256" key="11">
    <source>
        <dbReference type="ARBA" id="ARBA00022837"/>
    </source>
</evidence>
<dbReference type="GO" id="GO:0046872">
    <property type="term" value="F:metal ion binding"/>
    <property type="evidence" value="ECO:0007669"/>
    <property type="project" value="UniProtKB-UniRule"/>
</dbReference>
<evidence type="ECO:0000256" key="10">
    <source>
        <dbReference type="ARBA" id="ARBA00022825"/>
    </source>
</evidence>
<evidence type="ECO:0000256" key="8">
    <source>
        <dbReference type="ARBA" id="ARBA00022729"/>
    </source>
</evidence>
<dbReference type="InterPro" id="IPR050819">
    <property type="entry name" value="Tripeptidyl-peptidase_I"/>
</dbReference>
<feature type="binding site" evidence="15">
    <location>
        <position position="542"/>
    </location>
    <ligand>
        <name>Ca(2+)</name>
        <dbReference type="ChEBI" id="CHEBI:29108"/>
    </ligand>
</feature>
<dbReference type="PANTHER" id="PTHR14218">
    <property type="entry name" value="PROTEASE S8 TRIPEPTIDYL PEPTIDASE I CLN2"/>
    <property type="match status" value="1"/>
</dbReference>
<evidence type="ECO:0000313" key="18">
    <source>
        <dbReference type="EMBL" id="EFY93305.1"/>
    </source>
</evidence>
<dbReference type="InterPro" id="IPR000209">
    <property type="entry name" value="Peptidase_S8/S53_dom"/>
</dbReference>
<keyword evidence="9 15" id="KW-0378">Hydrolase</keyword>
<keyword evidence="14" id="KW-0325">Glycoprotein</keyword>
<keyword evidence="8 16" id="KW-0732">Signal</keyword>
<sequence length="601" mass="63832">MLLLGTLGALVALSSPVVAIPTSKASIVQKISNAPQGWTKHDAKVDKTSSMMESFAYQVVANCSQIATPGNELYGKHLSKEEADKFLAPKPESVQAVQEWLKGAGLGDRAEVDGSGDNILVRASVADVEKLLHAEYDPFVAQDSGEVIMRTLQYSLPDNLKQHIDVVQPTTYFGVKSTRLTQISLRNNETPSNQTSCERSNPSCLSDLYSYGSAKAYSNGRMGIAGFIGQFASKSDLATFMSKEATQNNTDQSFSCVSVNDGGCPEDNPGVEANLDTQYARAITEKIPNVFYSTGGSPPTNGSVPDNEPYLDFLNYLLGLSDEDLPNTISISYGDVEYTVPNDYATKCCDLFAKLGARGVSVLISSGDSGVGNSCPGGKFETAFPAACPWVTTVGGTDGTGPEKAWSGSGSGFSEIFAQPSYQSDTVNKWLENDLTHQGQNPYFNSSGRAYPDVSALATKYPIVVNGATNGVMGTSASAPVFASIIQLINSDRLSNGKTPLGFLNPWLYSSAASALTDITDGSNRGCGNIGGQGFQAVQGWDPVTGLALHDEPKKSFTTRLRMNVTYSTTTAALHAGVELEMFLDGGGSGFWTTGFSIYDL</sequence>
<dbReference type="InterPro" id="IPR015366">
    <property type="entry name" value="S53_propep"/>
</dbReference>
<dbReference type="SUPFAM" id="SSF54897">
    <property type="entry name" value="Protease propeptides/inhibitors"/>
    <property type="match status" value="1"/>
</dbReference>
<feature type="domain" description="Peptidase S53" evidence="17">
    <location>
        <begin position="199"/>
        <end position="562"/>
    </location>
</feature>
<protein>
    <recommendedName>
        <fullName evidence="4">tripeptidyl-peptidase II</fullName>
        <ecNumber evidence="4">3.4.14.10</ecNumber>
    </recommendedName>
</protein>
<feature type="chain" id="PRO_5003238532" description="tripeptidyl-peptidase II" evidence="16">
    <location>
        <begin position="20"/>
        <end position="601"/>
    </location>
</feature>
<evidence type="ECO:0000256" key="1">
    <source>
        <dbReference type="ARBA" id="ARBA00001910"/>
    </source>
</evidence>
<comment type="function">
    <text evidence="2">Secreted tripeptidyl-peptidase which degrades proteins at acidic pHs and is involved in virulence.</text>
</comment>
<dbReference type="AlphaFoldDB" id="E9DSE5"/>
<proteinExistence type="predicted"/>
<gene>
    <name evidence="18" type="ORF">MAC_00543</name>
</gene>
<feature type="active site" description="Charge relay system" evidence="15">
    <location>
        <position position="476"/>
    </location>
</feature>
<dbReference type="Pfam" id="PF00082">
    <property type="entry name" value="Peptidase_S8"/>
    <property type="match status" value="1"/>
</dbReference>
<dbReference type="CDD" id="cd11377">
    <property type="entry name" value="Pro-peptidase_S53"/>
    <property type="match status" value="1"/>
</dbReference>
<comment type="catalytic activity">
    <reaction evidence="1">
        <text>Release of an N-terminal tripeptide from a polypeptide.</text>
        <dbReference type="EC" id="3.4.14.10"/>
    </reaction>
</comment>
<dbReference type="SUPFAM" id="SSF52743">
    <property type="entry name" value="Subtilisin-like"/>
    <property type="match status" value="1"/>
</dbReference>
<accession>E9DSE5</accession>
<keyword evidence="12" id="KW-0843">Virulence</keyword>
<feature type="active site" description="Charge relay system" evidence="15">
    <location>
        <position position="276"/>
    </location>
</feature>
<dbReference type="FunFam" id="3.40.50.200:FF:000015">
    <property type="entry name" value="Tripeptidyl peptidase A"/>
    <property type="match status" value="1"/>
</dbReference>
<feature type="active site" description="Charge relay system" evidence="15">
    <location>
        <position position="272"/>
    </location>
</feature>
<dbReference type="Proteomes" id="UP000002499">
    <property type="component" value="Unassembled WGS sequence"/>
</dbReference>